<dbReference type="CDD" id="cd04301">
    <property type="entry name" value="NAT_SF"/>
    <property type="match status" value="1"/>
</dbReference>
<name>A0A3G6IRM9_9CORY</name>
<dbReference type="GO" id="GO:0016747">
    <property type="term" value="F:acyltransferase activity, transferring groups other than amino-acyl groups"/>
    <property type="evidence" value="ECO:0007669"/>
    <property type="project" value="InterPro"/>
</dbReference>
<evidence type="ECO:0000313" key="4">
    <source>
        <dbReference type="Proteomes" id="UP000271426"/>
    </source>
</evidence>
<feature type="domain" description="N-acetyltransferase" evidence="2">
    <location>
        <begin position="7"/>
        <end position="161"/>
    </location>
</feature>
<evidence type="ECO:0000259" key="2">
    <source>
        <dbReference type="PROSITE" id="PS51186"/>
    </source>
</evidence>
<dbReference type="InterPro" id="IPR031100">
    <property type="entry name" value="LOG_fam"/>
</dbReference>
<reference evidence="3 4" key="1">
    <citation type="submission" date="2018-11" db="EMBL/GenBank/DDBJ databases">
        <authorList>
            <person name="Kleinhagauer T."/>
            <person name="Glaeser S.P."/>
            <person name="Spergser J."/>
            <person name="Ruckert C."/>
            <person name="Kaempfer P."/>
            <person name="Busse H.-J."/>
        </authorList>
    </citation>
    <scope>NUCLEOTIDE SEQUENCE [LARGE SCALE GENOMIC DNA]</scope>
    <source>
        <strain evidence="3 4">812CH</strain>
    </source>
</reference>
<keyword evidence="4" id="KW-1185">Reference proteome</keyword>
<dbReference type="SUPFAM" id="SSF55729">
    <property type="entry name" value="Acyl-CoA N-acyltransferases (Nat)"/>
    <property type="match status" value="1"/>
</dbReference>
<dbReference type="SUPFAM" id="SSF102405">
    <property type="entry name" value="MCP/YpsA-like"/>
    <property type="match status" value="1"/>
</dbReference>
<dbReference type="PANTHER" id="PTHR31223">
    <property type="entry name" value="LOG FAMILY PROTEIN YJL055W"/>
    <property type="match status" value="1"/>
</dbReference>
<dbReference type="GO" id="GO:0009691">
    <property type="term" value="P:cytokinin biosynthetic process"/>
    <property type="evidence" value="ECO:0007669"/>
    <property type="project" value="InterPro"/>
</dbReference>
<dbReference type="EMBL" id="CP033898">
    <property type="protein sequence ID" value="AZA08206.1"/>
    <property type="molecule type" value="Genomic_DNA"/>
</dbReference>
<sequence>MPPIPELRARAMTSEDTPLRAEAYLRNINRFGANYTLDDVAGSRHREYLSFDPARGDIGVVLHDAEDKVVGTMWVTFIHGFGFVADNVPEMVLNVDPAWQGQGVGSWLIGEASEHGRRHGWPGITLNVDTRSPARKLYARHDFVTQTHSNDAATVMVKALSPQIQRVAVYCGSAHGARGEFTRAARALGQGLAHRNIEMVFGGGSVGLMGETANACLEAGGRVHGVMPKALVDLELSHPGLTTLDVTETMAQRKTRMEELADAFVALPGGMGTLEELFEVLVRQQLGPYTGPVGLLNTEEYWDPMLHALRSMSEEGFIPNRYLDAIVVAETVEELFEGFAHWVSPGLKW</sequence>
<organism evidence="3 4">
    <name type="scientific">Corynebacterium pseudopelargi</name>
    <dbReference type="NCBI Taxonomy" id="2080757"/>
    <lineage>
        <taxon>Bacteria</taxon>
        <taxon>Bacillati</taxon>
        <taxon>Actinomycetota</taxon>
        <taxon>Actinomycetes</taxon>
        <taxon>Mycobacteriales</taxon>
        <taxon>Corynebacteriaceae</taxon>
        <taxon>Corynebacterium</taxon>
    </lineage>
</organism>
<dbReference type="Pfam" id="PF03641">
    <property type="entry name" value="Lysine_decarbox"/>
    <property type="match status" value="1"/>
</dbReference>
<comment type="similarity">
    <text evidence="1">Belongs to the LOG family.</text>
</comment>
<dbReference type="KEGG" id="cpso:CPPEL_00275"/>
<accession>A0A3G6IRM9</accession>
<dbReference type="NCBIfam" id="TIGR00730">
    <property type="entry name" value="Rossman fold protein, TIGR00730 family"/>
    <property type="match status" value="1"/>
</dbReference>
<dbReference type="PANTHER" id="PTHR31223:SF70">
    <property type="entry name" value="LOG FAMILY PROTEIN YJL055W"/>
    <property type="match status" value="1"/>
</dbReference>
<dbReference type="PROSITE" id="PS51186">
    <property type="entry name" value="GNAT"/>
    <property type="match status" value="1"/>
</dbReference>
<evidence type="ECO:0000313" key="3">
    <source>
        <dbReference type="EMBL" id="AZA08206.1"/>
    </source>
</evidence>
<dbReference type="AlphaFoldDB" id="A0A3G6IRM9"/>
<dbReference type="Gene3D" id="3.40.50.450">
    <property type="match status" value="1"/>
</dbReference>
<dbReference type="GO" id="GO:0016799">
    <property type="term" value="F:hydrolase activity, hydrolyzing N-glycosyl compounds"/>
    <property type="evidence" value="ECO:0007669"/>
    <property type="project" value="TreeGrafter"/>
</dbReference>
<dbReference type="InterPro" id="IPR000182">
    <property type="entry name" value="GNAT_dom"/>
</dbReference>
<gene>
    <name evidence="3" type="primary">fas1</name>
    <name evidence="3" type="ORF">CPPEL_00275</name>
</gene>
<protein>
    <submittedName>
        <fullName evidence="3">LOG family protein ORF6 in fasciation locus</fullName>
    </submittedName>
</protein>
<proteinExistence type="inferred from homology"/>
<dbReference type="Pfam" id="PF13508">
    <property type="entry name" value="Acetyltransf_7"/>
    <property type="match status" value="1"/>
</dbReference>
<dbReference type="Proteomes" id="UP000271426">
    <property type="component" value="Chromosome"/>
</dbReference>
<evidence type="ECO:0000256" key="1">
    <source>
        <dbReference type="ARBA" id="ARBA00006763"/>
    </source>
</evidence>
<dbReference type="GO" id="GO:0005829">
    <property type="term" value="C:cytosol"/>
    <property type="evidence" value="ECO:0007669"/>
    <property type="project" value="TreeGrafter"/>
</dbReference>
<dbReference type="InterPro" id="IPR005269">
    <property type="entry name" value="LOG"/>
</dbReference>
<dbReference type="InterPro" id="IPR016181">
    <property type="entry name" value="Acyl_CoA_acyltransferase"/>
</dbReference>
<dbReference type="Gene3D" id="3.40.630.30">
    <property type="match status" value="1"/>
</dbReference>